<dbReference type="EMBL" id="LR796208">
    <property type="protein sequence ID" value="CAB4127452.1"/>
    <property type="molecule type" value="Genomic_DNA"/>
</dbReference>
<evidence type="ECO:0000313" key="1">
    <source>
        <dbReference type="EMBL" id="CAB4127452.1"/>
    </source>
</evidence>
<organism evidence="1">
    <name type="scientific">uncultured Caudovirales phage</name>
    <dbReference type="NCBI Taxonomy" id="2100421"/>
    <lineage>
        <taxon>Viruses</taxon>
        <taxon>Duplodnaviria</taxon>
        <taxon>Heunggongvirae</taxon>
        <taxon>Uroviricota</taxon>
        <taxon>Caudoviricetes</taxon>
        <taxon>Peduoviridae</taxon>
        <taxon>Maltschvirus</taxon>
        <taxon>Maltschvirus maltsch</taxon>
    </lineage>
</organism>
<name>A0A6J5L1E9_9CAUD</name>
<proteinExistence type="predicted"/>
<protein>
    <submittedName>
        <fullName evidence="1">Uncharacterized protein</fullName>
    </submittedName>
</protein>
<gene>
    <name evidence="1" type="ORF">UFOVP84_194</name>
</gene>
<reference evidence="1" key="1">
    <citation type="submission" date="2020-04" db="EMBL/GenBank/DDBJ databases">
        <authorList>
            <person name="Chiriac C."/>
            <person name="Salcher M."/>
            <person name="Ghai R."/>
            <person name="Kavagutti S V."/>
        </authorList>
    </citation>
    <scope>NUCLEOTIDE SEQUENCE</scope>
</reference>
<accession>A0A6J5L1E9</accession>
<sequence length="56" mass="6587">MQYLYKVTYQWYDGKKFHTEITAVNAPSIEDVRIKLGQMLPLDIEILGITWEILSL</sequence>